<protein>
    <submittedName>
        <fullName evidence="1">Uncharacterized protein</fullName>
    </submittedName>
</protein>
<geneLocation type="chloroplast" evidence="1"/>
<accession>A0A1B0UL29</accession>
<reference evidence="1" key="1">
    <citation type="journal article" date="2016" name="J. Eukaryot. Microbiol.">
        <title>The Chloroplast Genome of Euglena mutabilis-Cluster Arrangement, Intron Analysis, and Intrageneric Trends.</title>
        <authorList>
            <person name="Dabbagh N."/>
            <person name="Preisfeld A."/>
        </authorList>
    </citation>
    <scope>NUCLEOTIDE SEQUENCE</scope>
</reference>
<organism evidence="1">
    <name type="scientific">Euglena mutabilis</name>
    <dbReference type="NCBI Taxonomy" id="38275"/>
    <lineage>
        <taxon>Eukaryota</taxon>
        <taxon>Discoba</taxon>
        <taxon>Euglenozoa</taxon>
        <taxon>Euglenida</taxon>
        <taxon>Spirocuta</taxon>
        <taxon>Euglenophyceae</taxon>
        <taxon>Euglenales</taxon>
        <taxon>Euglenaceae</taxon>
        <taxon>Euglena</taxon>
    </lineage>
</organism>
<dbReference type="AlphaFoldDB" id="A0A1B0UL29"/>
<sequence length="104" mass="12488">MLFSLKIIKRNKFIYYPLMTNNFGAALKSFPSISLFWLKKTSFLINKSSFLYQKKTLKINEPLFQLKKLIIEVSFIICLNLIRLKKNLLVINYKFNEHLRFFCN</sequence>
<keyword evidence="1" id="KW-0934">Plastid</keyword>
<proteinExistence type="predicted"/>
<name>A0A1B0UL29_EUGMU</name>
<gene>
    <name evidence="1" type="primary">ORF 105</name>
</gene>
<dbReference type="EMBL" id="KT223519">
    <property type="protein sequence ID" value="AMD08064.1"/>
    <property type="molecule type" value="Genomic_DNA"/>
</dbReference>
<keyword evidence="1" id="KW-0150">Chloroplast</keyword>
<evidence type="ECO:0000313" key="1">
    <source>
        <dbReference type="EMBL" id="AMD08064.1"/>
    </source>
</evidence>